<dbReference type="AlphaFoldDB" id="A0A218WZC2"/>
<evidence type="ECO:0000256" key="1">
    <source>
        <dbReference type="ARBA" id="ARBA00022574"/>
    </source>
</evidence>
<dbReference type="Gene3D" id="2.130.10.10">
    <property type="entry name" value="YVTN repeat-like/Quinoprotein amine dehydrogenase"/>
    <property type="match status" value="2"/>
</dbReference>
<dbReference type="STRING" id="22663.A0A218WZC2"/>
<feature type="compositionally biased region" description="Polar residues" evidence="4">
    <location>
        <begin position="41"/>
        <end position="54"/>
    </location>
</feature>
<dbReference type="OrthoDB" id="674604at2759"/>
<feature type="repeat" description="WD" evidence="3">
    <location>
        <begin position="226"/>
        <end position="257"/>
    </location>
</feature>
<gene>
    <name evidence="5" type="ORF">CDL15_Pgr014946</name>
    <name evidence="6" type="ORF">CRG98_034067</name>
</gene>
<evidence type="ECO:0000313" key="8">
    <source>
        <dbReference type="Proteomes" id="UP000233551"/>
    </source>
</evidence>
<comment type="caution">
    <text evidence="5">The sequence shown here is derived from an EMBL/GenBank/DDBJ whole genome shotgun (WGS) entry which is preliminary data.</text>
</comment>
<feature type="repeat" description="WD" evidence="3">
    <location>
        <begin position="184"/>
        <end position="225"/>
    </location>
</feature>
<dbReference type="Pfam" id="PF00400">
    <property type="entry name" value="WD40"/>
    <property type="match status" value="5"/>
</dbReference>
<evidence type="ECO:0000256" key="2">
    <source>
        <dbReference type="ARBA" id="ARBA00022737"/>
    </source>
</evidence>
<feature type="region of interest" description="Disordered" evidence="4">
    <location>
        <begin position="20"/>
        <end position="67"/>
    </location>
</feature>
<evidence type="ECO:0000256" key="4">
    <source>
        <dbReference type="SAM" id="MobiDB-lite"/>
    </source>
</evidence>
<dbReference type="GeneID" id="116199046"/>
<dbReference type="InterPro" id="IPR001680">
    <property type="entry name" value="WD40_rpt"/>
</dbReference>
<reference evidence="7" key="1">
    <citation type="journal article" date="2017" name="Plant J.">
        <title>The pomegranate (Punica granatum L.) genome and the genomics of punicalagin biosynthesis.</title>
        <authorList>
            <person name="Qin G."/>
            <person name="Xu C."/>
            <person name="Ming R."/>
            <person name="Tang H."/>
            <person name="Guyot R."/>
            <person name="Kramer E.M."/>
            <person name="Hu Y."/>
            <person name="Yi X."/>
            <person name="Qi Y."/>
            <person name="Xu X."/>
            <person name="Gao Z."/>
            <person name="Pan H."/>
            <person name="Jian J."/>
            <person name="Tian Y."/>
            <person name="Yue Z."/>
            <person name="Xu Y."/>
        </authorList>
    </citation>
    <scope>NUCLEOTIDE SEQUENCE [LARGE SCALE GENOMIC DNA]</scope>
    <source>
        <strain evidence="7">cv. Dabenzi</strain>
    </source>
</reference>
<keyword evidence="8" id="KW-1185">Reference proteome</keyword>
<name>A0A218WZC2_PUNGR</name>
<feature type="compositionally biased region" description="Polar residues" evidence="4">
    <location>
        <begin position="20"/>
        <end position="34"/>
    </location>
</feature>
<evidence type="ECO:0000313" key="6">
    <source>
        <dbReference type="EMBL" id="PKI45549.1"/>
    </source>
</evidence>
<dbReference type="Proteomes" id="UP000233551">
    <property type="component" value="Unassembled WGS sequence"/>
</dbReference>
<dbReference type="PROSITE" id="PS00678">
    <property type="entry name" value="WD_REPEATS_1"/>
    <property type="match status" value="1"/>
</dbReference>
<evidence type="ECO:0000313" key="5">
    <source>
        <dbReference type="EMBL" id="OWM78127.1"/>
    </source>
</evidence>
<dbReference type="SUPFAM" id="SSF50978">
    <property type="entry name" value="WD40 repeat-like"/>
    <property type="match status" value="1"/>
</dbReference>
<dbReference type="EMBL" id="PGOL01002706">
    <property type="protein sequence ID" value="PKI45549.1"/>
    <property type="molecule type" value="Genomic_DNA"/>
</dbReference>
<dbReference type="EMBL" id="MTKT01002501">
    <property type="protein sequence ID" value="OWM78127.1"/>
    <property type="molecule type" value="Genomic_DNA"/>
</dbReference>
<feature type="repeat" description="WD" evidence="3">
    <location>
        <begin position="320"/>
        <end position="359"/>
    </location>
</feature>
<reference evidence="5" key="2">
    <citation type="submission" date="2017-06" db="EMBL/GenBank/DDBJ databases">
        <title>The pomegranate genome and the genomics of punicalagin biosynthesis.</title>
        <authorList>
            <person name="Xu C."/>
        </authorList>
    </citation>
    <scope>NUCLEOTIDE SEQUENCE [LARGE SCALE GENOMIC DNA]</scope>
    <source>
        <tissue evidence="5">Fresh leaf</tissue>
    </source>
</reference>
<keyword evidence="2" id="KW-0677">Repeat</keyword>
<dbReference type="InterPro" id="IPR015943">
    <property type="entry name" value="WD40/YVTN_repeat-like_dom_sf"/>
</dbReference>
<evidence type="ECO:0000256" key="3">
    <source>
        <dbReference type="PROSITE-ProRule" id="PRU00221"/>
    </source>
</evidence>
<dbReference type="InterPro" id="IPR036322">
    <property type="entry name" value="WD40_repeat_dom_sf"/>
</dbReference>
<accession>A0A218WZC2</accession>
<dbReference type="InterPro" id="IPR019775">
    <property type="entry name" value="WD40_repeat_CS"/>
</dbReference>
<dbReference type="SMART" id="SM00320">
    <property type="entry name" value="WD40"/>
    <property type="match status" value="7"/>
</dbReference>
<dbReference type="PROSITE" id="PS50082">
    <property type="entry name" value="WD_REPEATS_2"/>
    <property type="match status" value="3"/>
</dbReference>
<evidence type="ECO:0000313" key="7">
    <source>
        <dbReference type="Proteomes" id="UP000197138"/>
    </source>
</evidence>
<dbReference type="InterPro" id="IPR045182">
    <property type="entry name" value="JINGUBANG-like"/>
</dbReference>
<organism evidence="5 7">
    <name type="scientific">Punica granatum</name>
    <name type="common">Pomegranate</name>
    <dbReference type="NCBI Taxonomy" id="22663"/>
    <lineage>
        <taxon>Eukaryota</taxon>
        <taxon>Viridiplantae</taxon>
        <taxon>Streptophyta</taxon>
        <taxon>Embryophyta</taxon>
        <taxon>Tracheophyta</taxon>
        <taxon>Spermatophyta</taxon>
        <taxon>Magnoliopsida</taxon>
        <taxon>eudicotyledons</taxon>
        <taxon>Gunneridae</taxon>
        <taxon>Pentapetalae</taxon>
        <taxon>rosids</taxon>
        <taxon>malvids</taxon>
        <taxon>Myrtales</taxon>
        <taxon>Lythraceae</taxon>
        <taxon>Punica</taxon>
    </lineage>
</organism>
<dbReference type="PROSITE" id="PS50294">
    <property type="entry name" value="WD_REPEATS_REGION"/>
    <property type="match status" value="2"/>
</dbReference>
<sequence length="447" mass="49986">MEFREKVTLWSFFDEEKKSMNNTTTSPGRVSFTRSPEHDQSQSVSGQTSPTSTPVRPMSPETPWTLSPVRMSPSQPLLYHCLASLHRHKGSILSVAVSKNFIFTGTQSRRIYAWKQPKCTDAGRIIASSGEIRALLAHGRVLFTAHGDCRVRAWGVTAMDNFQPRKLATIPQRNSLLMLPRKSPNQHKDCISCLAYNHDDKLLYTGSWDRTVKAWNLTDKRCEDSFVAHEGHITGIIINQDDGRVFTCSTDGSVKIWRRVFGESSHILTMTLKFQLSPVNALALSSSPSSCILYSGSSDGLINFWEKEKTSGRFNHGGFLQGHHFAVLCLTAVADLVFSGSEDTRIRVWRREEGNNLHSCLAVMEGHQGPVRCLAATLERESLGKGLLVYSASLDETFKVWRVNIYPTEKVSLQKQKSIVDDPKAAAVDFEMSPVLSPSWVVKKLQV</sequence>
<keyword evidence="1 3" id="KW-0853">WD repeat</keyword>
<reference evidence="6 8" key="3">
    <citation type="submission" date="2017-11" db="EMBL/GenBank/DDBJ databases">
        <title>De-novo sequencing of pomegranate (Punica granatum L.) genome.</title>
        <authorList>
            <person name="Akparov Z."/>
            <person name="Amiraslanov A."/>
            <person name="Hajiyeva S."/>
            <person name="Abbasov M."/>
            <person name="Kaur K."/>
            <person name="Hamwieh A."/>
            <person name="Solovyev V."/>
            <person name="Salamov A."/>
            <person name="Braich B."/>
            <person name="Kosarev P."/>
            <person name="Mahmoud A."/>
            <person name="Hajiyev E."/>
            <person name="Babayeva S."/>
            <person name="Izzatullayeva V."/>
            <person name="Mammadov A."/>
            <person name="Mammadov A."/>
            <person name="Sharifova S."/>
            <person name="Ojaghi J."/>
            <person name="Eynullazada K."/>
            <person name="Bayramov B."/>
            <person name="Abdulazimova A."/>
            <person name="Shahmuradov I."/>
        </authorList>
    </citation>
    <scope>NUCLEOTIDE SEQUENCE [LARGE SCALE GENOMIC DNA]</scope>
    <source>
        <strain evidence="6">AG2017</strain>
        <strain evidence="8">cv. AG2017</strain>
        <tissue evidence="6">Leaf</tissue>
    </source>
</reference>
<protein>
    <submittedName>
        <fullName evidence="5">Uncharacterized protein</fullName>
    </submittedName>
</protein>
<proteinExistence type="predicted"/>
<dbReference type="PANTHER" id="PTHR22844">
    <property type="entry name" value="F-BOX AND WD40 DOMAIN PROTEIN"/>
    <property type="match status" value="1"/>
</dbReference>
<dbReference type="Proteomes" id="UP000197138">
    <property type="component" value="Unassembled WGS sequence"/>
</dbReference>
<dbReference type="PANTHER" id="PTHR22844:SF338">
    <property type="entry name" value="PROTEIN JINGUBANG-LIKE"/>
    <property type="match status" value="1"/>
</dbReference>